<proteinExistence type="inferred from homology"/>
<protein>
    <submittedName>
        <fullName evidence="6">Type 1 glutamine amidotransferase domain-containing protein</fullName>
    </submittedName>
</protein>
<evidence type="ECO:0000313" key="7">
    <source>
        <dbReference type="Proteomes" id="UP001214441"/>
    </source>
</evidence>
<dbReference type="InterPro" id="IPR050325">
    <property type="entry name" value="Prot/Nucl_acid_deglycase"/>
</dbReference>
<dbReference type="CDD" id="cd03141">
    <property type="entry name" value="GATase1_Hsp31_like"/>
    <property type="match status" value="1"/>
</dbReference>
<dbReference type="Gene3D" id="3.40.50.880">
    <property type="match status" value="1"/>
</dbReference>
<evidence type="ECO:0000256" key="2">
    <source>
        <dbReference type="ARBA" id="ARBA00023239"/>
    </source>
</evidence>
<evidence type="ECO:0000313" key="6">
    <source>
        <dbReference type="EMBL" id="MDJ1132899.1"/>
    </source>
</evidence>
<comment type="similarity">
    <text evidence="3">Belongs to the peptidase C56 family. HSP31-like subfamily.</text>
</comment>
<keyword evidence="6" id="KW-0315">Glutamine amidotransferase</keyword>
<evidence type="ECO:0000256" key="3">
    <source>
        <dbReference type="ARBA" id="ARBA00038493"/>
    </source>
</evidence>
<keyword evidence="2" id="KW-0456">Lyase</keyword>
<gene>
    <name evidence="6" type="ORF">NMN56_013210</name>
</gene>
<dbReference type="Pfam" id="PF01965">
    <property type="entry name" value="DJ-1_PfpI"/>
    <property type="match status" value="1"/>
</dbReference>
<dbReference type="RefSeq" id="WP_274041111.1">
    <property type="nucleotide sequence ID" value="NZ_JANCPR020000011.1"/>
</dbReference>
<accession>A0ABT6ZV23</accession>
<evidence type="ECO:0000256" key="4">
    <source>
        <dbReference type="SAM" id="MobiDB-lite"/>
    </source>
</evidence>
<dbReference type="PANTHER" id="PTHR48094:SF11">
    <property type="entry name" value="GLUTATHIONE-INDEPENDENT GLYOXALASE HSP31-RELATED"/>
    <property type="match status" value="1"/>
</dbReference>
<organism evidence="6 7">
    <name type="scientific">Streptomyces iconiensis</name>
    <dbReference type="NCBI Taxonomy" id="1384038"/>
    <lineage>
        <taxon>Bacteria</taxon>
        <taxon>Bacillati</taxon>
        <taxon>Actinomycetota</taxon>
        <taxon>Actinomycetes</taxon>
        <taxon>Kitasatosporales</taxon>
        <taxon>Streptomycetaceae</taxon>
        <taxon>Streptomyces</taxon>
    </lineage>
</organism>
<dbReference type="Proteomes" id="UP001214441">
    <property type="component" value="Unassembled WGS sequence"/>
</dbReference>
<feature type="domain" description="DJ-1/PfpI" evidence="5">
    <location>
        <begin position="25"/>
        <end position="213"/>
    </location>
</feature>
<dbReference type="SUPFAM" id="SSF52317">
    <property type="entry name" value="Class I glutamine amidotransferase-like"/>
    <property type="match status" value="1"/>
</dbReference>
<reference evidence="6 7" key="1">
    <citation type="submission" date="2023-05" db="EMBL/GenBank/DDBJ databases">
        <title>Streptantibioticus silvisoli sp. nov., acidotolerant actinomycetes 1 from pine litter.</title>
        <authorList>
            <person name="Swiecimska M."/>
            <person name="Golinska P."/>
            <person name="Sangal V."/>
            <person name="Wachnowicz B."/>
            <person name="Goodfellow M."/>
        </authorList>
    </citation>
    <scope>NUCLEOTIDE SEQUENCE [LARGE SCALE GENOMIC DNA]</scope>
    <source>
        <strain evidence="6 7">DSM 42109</strain>
    </source>
</reference>
<dbReference type="InterPro" id="IPR002818">
    <property type="entry name" value="DJ-1/PfpI"/>
</dbReference>
<name>A0ABT6ZV23_9ACTN</name>
<evidence type="ECO:0000259" key="5">
    <source>
        <dbReference type="Pfam" id="PF01965"/>
    </source>
</evidence>
<dbReference type="InterPro" id="IPR029062">
    <property type="entry name" value="Class_I_gatase-like"/>
</dbReference>
<feature type="region of interest" description="Disordered" evidence="4">
    <location>
        <begin position="46"/>
        <end position="67"/>
    </location>
</feature>
<keyword evidence="1" id="KW-0346">Stress response</keyword>
<keyword evidence="7" id="KW-1185">Reference proteome</keyword>
<sequence length="232" mass="24901">MKVLIVLTSHDQLGNTGRKTGFWLEELAAPYYRFKDAGAEIVLASPGGGRAPLDPKSNEPSFQTDETRRFEADPEATAELARTVRLDSLSTDDFDTVFYSGGHGPLWDLAEDRASIRLIETTLRAGKPLALVCHAPGVLRHATDPDGAPLVRGRKVTGFTNSEEAAVGLTEVVPFLVEDELKRLGGDYSKAGDWQPYVLTDGLLITGQNPASSGHAADALLTLVTEAGKTRA</sequence>
<evidence type="ECO:0000256" key="1">
    <source>
        <dbReference type="ARBA" id="ARBA00023016"/>
    </source>
</evidence>
<comment type="caution">
    <text evidence="6">The sequence shown here is derived from an EMBL/GenBank/DDBJ whole genome shotgun (WGS) entry which is preliminary data.</text>
</comment>
<dbReference type="EMBL" id="JANCPR020000011">
    <property type="protein sequence ID" value="MDJ1132899.1"/>
    <property type="molecule type" value="Genomic_DNA"/>
</dbReference>
<dbReference type="PANTHER" id="PTHR48094">
    <property type="entry name" value="PROTEIN/NUCLEIC ACID DEGLYCASE DJ-1-RELATED"/>
    <property type="match status" value="1"/>
</dbReference>